<evidence type="ECO:0000256" key="6">
    <source>
        <dbReference type="ARBA" id="ARBA00022989"/>
    </source>
</evidence>
<feature type="transmembrane region" description="Helical" evidence="8">
    <location>
        <begin position="396"/>
        <end position="416"/>
    </location>
</feature>
<protein>
    <submittedName>
        <fullName evidence="10">Sodium:alanine symporter family protein</fullName>
    </submittedName>
</protein>
<dbReference type="PANTHER" id="PTHR30330:SF3">
    <property type="entry name" value="TRANSCRIPTIONAL REGULATOR, LRP FAMILY"/>
    <property type="match status" value="1"/>
</dbReference>
<dbReference type="GO" id="GO:0005886">
    <property type="term" value="C:plasma membrane"/>
    <property type="evidence" value="ECO:0007669"/>
    <property type="project" value="UniProtKB-SubCell"/>
</dbReference>
<keyword evidence="5 8" id="KW-0812">Transmembrane</keyword>
<comment type="similarity">
    <text evidence="2 8">Belongs to the alanine or glycine:cation symporter (AGCS) (TC 2.A.25) family.</text>
</comment>
<dbReference type="EMBL" id="AAKKOY010000015">
    <property type="protein sequence ID" value="ECS7536910.1"/>
    <property type="molecule type" value="Genomic_DNA"/>
</dbReference>
<feature type="transmembrane region" description="Helical" evidence="8">
    <location>
        <begin position="314"/>
        <end position="334"/>
    </location>
</feature>
<evidence type="ECO:0000256" key="5">
    <source>
        <dbReference type="ARBA" id="ARBA00022692"/>
    </source>
</evidence>
<comment type="caution">
    <text evidence="10">The sequence shown here is derived from an EMBL/GenBank/DDBJ whole genome shotgun (WGS) entry which is preliminary data.</text>
</comment>
<feature type="transmembrane region" description="Helical" evidence="8">
    <location>
        <begin position="250"/>
        <end position="273"/>
    </location>
</feature>
<sequence length="491" mass="53646">MLEQLSQLFEFLWGGPLFLCVIGIGFYFTVRLKFFQIINLKEIYRNTIGTLAGKNKQNTTGEAASKKSLKSIEVAATVLSGSLGAGTIAGVAAAIAVGGPGAIFWMWIIAVVGMMTKMVEVTLAVKYRSKGENGEYYGGPMHYIKKGLNKKWHPLAGLYAFALMILVITDACFVQTNTMAAVIHYTFDIPTSVIGGFIVIVGALVILKGLASLGKFCTIALPPITIAYFIGAAGVVVLNIEAIPQVIKSIFYYAFAPAPAAGGFVGSTIMMAISKGASRGIFTNEAGMGTSATVHATANVDYAFRQGMWGAVEVFFVSMITCNFTAFAVLASGMWTDASYQGIQIIFAALKETWHPIIVQVLCLGVALILFTSYLGSYIKFRTSINYIFGDKLERIIKWLYFLPPLIAVNMEIPVIWLMADIAVGFLVIPNVIALFLLRKEFISEFNIFRTRTQRDTNSVKTTQIMHVNMSKSEGEESSPSRPEQVRWSEE</sequence>
<feature type="transmembrane region" description="Helical" evidence="8">
    <location>
        <begin position="422"/>
        <end position="438"/>
    </location>
</feature>
<keyword evidence="6 8" id="KW-1133">Transmembrane helix</keyword>
<proteinExistence type="inferred from homology"/>
<reference evidence="10" key="1">
    <citation type="submission" date="2018-07" db="EMBL/GenBank/DDBJ databases">
        <authorList>
            <consortium name="PulseNet: The National Subtyping Network for Foodborne Disease Surveillance"/>
            <person name="Tarr C.L."/>
            <person name="Trees E."/>
            <person name="Katz L.S."/>
            <person name="Carleton-Romer H.A."/>
            <person name="Stroika S."/>
            <person name="Kucerova Z."/>
            <person name="Roache K.F."/>
            <person name="Sabol A.L."/>
            <person name="Besser J."/>
            <person name="Gerner-Smidt P."/>
        </authorList>
    </citation>
    <scope>NUCLEOTIDE SEQUENCE</scope>
    <source>
        <strain evidence="10">PNUSAS019309</strain>
    </source>
</reference>
<dbReference type="Gene3D" id="1.20.1740.10">
    <property type="entry name" value="Amino acid/polyamine transporter I"/>
    <property type="match status" value="1"/>
</dbReference>
<dbReference type="PRINTS" id="PR00175">
    <property type="entry name" value="NAALASMPORT"/>
</dbReference>
<organism evidence="10">
    <name type="scientific">Salmonella newport</name>
    <dbReference type="NCBI Taxonomy" id="108619"/>
    <lineage>
        <taxon>Bacteria</taxon>
        <taxon>Pseudomonadati</taxon>
        <taxon>Pseudomonadota</taxon>
        <taxon>Gammaproteobacteria</taxon>
        <taxon>Enterobacterales</taxon>
        <taxon>Enterobacteriaceae</taxon>
        <taxon>Salmonella</taxon>
    </lineage>
</organism>
<dbReference type="PROSITE" id="PS00873">
    <property type="entry name" value="NA_ALANINE_SYMP"/>
    <property type="match status" value="1"/>
</dbReference>
<dbReference type="AlphaFoldDB" id="A0A5Z7Y1G3"/>
<keyword evidence="8" id="KW-0997">Cell inner membrane</keyword>
<feature type="transmembrane region" description="Helical" evidence="8">
    <location>
        <begin position="74"/>
        <end position="97"/>
    </location>
</feature>
<feature type="transmembrane region" description="Helical" evidence="8">
    <location>
        <begin position="12"/>
        <end position="30"/>
    </location>
</feature>
<comment type="subcellular location">
    <subcellularLocation>
        <location evidence="8">Cell inner membrane</location>
        <topology evidence="8">Multi-pass membrane protein</topology>
    </subcellularLocation>
    <subcellularLocation>
        <location evidence="1">Cell membrane</location>
        <topology evidence="1">Multi-pass membrane protein</topology>
    </subcellularLocation>
</comment>
<evidence type="ECO:0000256" key="1">
    <source>
        <dbReference type="ARBA" id="ARBA00004651"/>
    </source>
</evidence>
<feature type="transmembrane region" description="Helical" evidence="8">
    <location>
        <begin position="182"/>
        <end position="207"/>
    </location>
</feature>
<evidence type="ECO:0000256" key="4">
    <source>
        <dbReference type="ARBA" id="ARBA00022475"/>
    </source>
</evidence>
<evidence type="ECO:0000256" key="2">
    <source>
        <dbReference type="ARBA" id="ARBA00009261"/>
    </source>
</evidence>
<evidence type="ECO:0000313" key="10">
    <source>
        <dbReference type="EMBL" id="ECS7536910.1"/>
    </source>
</evidence>
<keyword evidence="8" id="KW-0769">Symport</keyword>
<feature type="transmembrane region" description="Helical" evidence="8">
    <location>
        <begin position="155"/>
        <end position="176"/>
    </location>
</feature>
<feature type="transmembrane region" description="Helical" evidence="8">
    <location>
        <begin position="219"/>
        <end position="238"/>
    </location>
</feature>
<evidence type="ECO:0000256" key="7">
    <source>
        <dbReference type="ARBA" id="ARBA00023136"/>
    </source>
</evidence>
<evidence type="ECO:0000256" key="8">
    <source>
        <dbReference type="RuleBase" id="RU363064"/>
    </source>
</evidence>
<gene>
    <name evidence="10" type="ORF">CIM45_20160</name>
</gene>
<keyword evidence="7 8" id="KW-0472">Membrane</keyword>
<dbReference type="GO" id="GO:0005283">
    <property type="term" value="F:amino acid:sodium symporter activity"/>
    <property type="evidence" value="ECO:0007669"/>
    <property type="project" value="InterPro"/>
</dbReference>
<dbReference type="NCBIfam" id="TIGR00835">
    <property type="entry name" value="agcS"/>
    <property type="match status" value="1"/>
</dbReference>
<feature type="region of interest" description="Disordered" evidence="9">
    <location>
        <begin position="471"/>
        <end position="491"/>
    </location>
</feature>
<accession>A0A5Z7Y1G3</accession>
<name>A0A5Z7Y1G3_SALNE</name>
<dbReference type="InterPro" id="IPR001463">
    <property type="entry name" value="Na/Ala_symport"/>
</dbReference>
<feature type="transmembrane region" description="Helical" evidence="8">
    <location>
        <begin position="103"/>
        <end position="125"/>
    </location>
</feature>
<evidence type="ECO:0000256" key="3">
    <source>
        <dbReference type="ARBA" id="ARBA00022448"/>
    </source>
</evidence>
<keyword evidence="3 8" id="KW-0813">Transport</keyword>
<dbReference type="PANTHER" id="PTHR30330">
    <property type="entry name" value="AGSS FAMILY TRANSPORTER, SODIUM-ALANINE"/>
    <property type="match status" value="1"/>
</dbReference>
<dbReference type="Pfam" id="PF01235">
    <property type="entry name" value="Na_Ala_symp"/>
    <property type="match status" value="1"/>
</dbReference>
<evidence type="ECO:0000256" key="9">
    <source>
        <dbReference type="SAM" id="MobiDB-lite"/>
    </source>
</evidence>
<feature type="transmembrane region" description="Helical" evidence="8">
    <location>
        <begin position="354"/>
        <end position="375"/>
    </location>
</feature>
<keyword evidence="4" id="KW-1003">Cell membrane</keyword>